<accession>A0A3B1DJM1</accession>
<protein>
    <submittedName>
        <fullName evidence="1">Uncharacterized protein</fullName>
    </submittedName>
</protein>
<dbReference type="EMBL" id="UOGL01000296">
    <property type="protein sequence ID" value="VAX39111.1"/>
    <property type="molecule type" value="Genomic_DNA"/>
</dbReference>
<sequence length="403" mass="43297">MKRPAPFNILSLFTTLCAAFFTAATLAQAPLPYEAVPVETSSIATPTPTKEVFSDPGNQTPFVRTADASPQTLQPTPGTIPQSTGFPPTYSGGAPIITQPVLGTGTPGSIMPHGMYDQGYGRSGWVAGFAFVFLRPFHNNNNAFIARNTAGATRDTNAEFDWDRKISPRVWVEFVGNDDFGARVTYWQFDNDTGDAGLTSTATNNFFTRNLGTSNGSVLSTNVGDNITANSSLNMYTIDAEFTQRLRLQKWQANVGGGFRNAGVHQSYRASGTVGGNAFSSSSSQRFDGIGPTAFAELRRPLWNCGFSLLAIVRGSLLYGDSRLNSSDVVGGTAASFSSTNGQVVPVGEIQLGAEWSTWLNQTTVFYWQVAWEGQYWAGVGNASSRNDDLGLLGFNTSVGLEW</sequence>
<organism evidence="1">
    <name type="scientific">hydrothermal vent metagenome</name>
    <dbReference type="NCBI Taxonomy" id="652676"/>
    <lineage>
        <taxon>unclassified sequences</taxon>
        <taxon>metagenomes</taxon>
        <taxon>ecological metagenomes</taxon>
    </lineage>
</organism>
<dbReference type="Pfam" id="PF05150">
    <property type="entry name" value="Legionella_OMP"/>
    <property type="match status" value="1"/>
</dbReference>
<dbReference type="InterPro" id="IPR007825">
    <property type="entry name" value="Major_OMP_Legionella"/>
</dbReference>
<gene>
    <name evidence="1" type="ORF">MNBD_PLANCTO02-1973</name>
</gene>
<proteinExistence type="predicted"/>
<evidence type="ECO:0000313" key="1">
    <source>
        <dbReference type="EMBL" id="VAX39111.1"/>
    </source>
</evidence>
<reference evidence="1" key="1">
    <citation type="submission" date="2018-06" db="EMBL/GenBank/DDBJ databases">
        <authorList>
            <person name="Zhirakovskaya E."/>
        </authorList>
    </citation>
    <scope>NUCLEOTIDE SEQUENCE</scope>
</reference>
<dbReference type="AlphaFoldDB" id="A0A3B1DJM1"/>
<name>A0A3B1DJM1_9ZZZZ</name>